<dbReference type="AlphaFoldDB" id="A0A245ZIR7"/>
<proteinExistence type="inferred from homology"/>
<keyword evidence="5" id="KW-0408">Iron</keyword>
<reference evidence="7 8" key="1">
    <citation type="submission" date="2017-03" db="EMBL/GenBank/DDBJ databases">
        <title>Genome sequence of Sphingomonas mucosissima DSM 17494.</title>
        <authorList>
            <person name="Poehlein A."/>
            <person name="Wuebbeler J.H."/>
            <person name="Steinbuechel A."/>
            <person name="Daniel R."/>
        </authorList>
    </citation>
    <scope>NUCLEOTIDE SEQUENCE [LARGE SCALE GENOMIC DNA]</scope>
    <source>
        <strain evidence="7 8">DSM 17494</strain>
    </source>
</reference>
<name>A0A245ZIR7_9SPHN</name>
<dbReference type="Pfam" id="PF02668">
    <property type="entry name" value="TauD"/>
    <property type="match status" value="1"/>
</dbReference>
<keyword evidence="4 7" id="KW-0560">Oxidoreductase</keyword>
<dbReference type="PANTHER" id="PTHR30468:SF1">
    <property type="entry name" value="ALPHA-KETOGLUTARATE-DEPENDENT SULFONATE DIOXYGENASE"/>
    <property type="match status" value="1"/>
</dbReference>
<evidence type="ECO:0000313" key="7">
    <source>
        <dbReference type="EMBL" id="OWK29625.1"/>
    </source>
</evidence>
<dbReference type="Proteomes" id="UP000197783">
    <property type="component" value="Unassembled WGS sequence"/>
</dbReference>
<evidence type="ECO:0000259" key="6">
    <source>
        <dbReference type="Pfam" id="PF02668"/>
    </source>
</evidence>
<dbReference type="GO" id="GO:0000908">
    <property type="term" value="F:taurine dioxygenase activity"/>
    <property type="evidence" value="ECO:0007669"/>
    <property type="project" value="UniProtKB-EC"/>
</dbReference>
<evidence type="ECO:0000256" key="4">
    <source>
        <dbReference type="ARBA" id="ARBA00023002"/>
    </source>
</evidence>
<keyword evidence="3 7" id="KW-0223">Dioxygenase</keyword>
<dbReference type="EC" id="1.14.11.17" evidence="7"/>
<comment type="similarity">
    <text evidence="1">Belongs to the TfdA dioxygenase family.</text>
</comment>
<dbReference type="InterPro" id="IPR042098">
    <property type="entry name" value="TauD-like_sf"/>
</dbReference>
<dbReference type="RefSeq" id="WP_088333770.1">
    <property type="nucleotide sequence ID" value="NZ_NBBJ01000003.1"/>
</dbReference>
<keyword evidence="8" id="KW-1185">Reference proteome</keyword>
<evidence type="ECO:0000256" key="1">
    <source>
        <dbReference type="ARBA" id="ARBA00005896"/>
    </source>
</evidence>
<protein>
    <submittedName>
        <fullName evidence="7">Alpha-ketoglutarate-dependent taurine dioxygenase</fullName>
        <ecNumber evidence="7">1.14.11.17</ecNumber>
    </submittedName>
</protein>
<dbReference type="PANTHER" id="PTHR30468">
    <property type="entry name" value="ALPHA-KETOGLUTARATE-DEPENDENT SULFONATE DIOXYGENASE"/>
    <property type="match status" value="1"/>
</dbReference>
<dbReference type="SUPFAM" id="SSF51197">
    <property type="entry name" value="Clavaminate synthase-like"/>
    <property type="match status" value="1"/>
</dbReference>
<organism evidence="7 8">
    <name type="scientific">Sphingomonas mucosissima</name>
    <dbReference type="NCBI Taxonomy" id="370959"/>
    <lineage>
        <taxon>Bacteria</taxon>
        <taxon>Pseudomonadati</taxon>
        <taxon>Pseudomonadota</taxon>
        <taxon>Alphaproteobacteria</taxon>
        <taxon>Sphingomonadales</taxon>
        <taxon>Sphingomonadaceae</taxon>
        <taxon>Sphingomonas</taxon>
    </lineage>
</organism>
<dbReference type="EMBL" id="NBBJ01000003">
    <property type="protein sequence ID" value="OWK29625.1"/>
    <property type="molecule type" value="Genomic_DNA"/>
</dbReference>
<keyword evidence="2" id="KW-0479">Metal-binding</keyword>
<gene>
    <name evidence="7" type="primary">tauD</name>
    <name evidence="7" type="ORF">SPMU_20450</name>
</gene>
<accession>A0A245ZIR7</accession>
<sequence>MATQLKDRVTTHPIGAHIGVEFHGVDLNHMDEDTFAAMRAALADHGVVFVRDQQLTPEQHIAFARRWGDIDINNYFPANGGHPEIAEVRKAENQQTNIGGGWHTDHSYDQVPAMGSILLARETPPSGGDTLFASMSTAFDSLSEGLKATLRTMRAVHSADHIYSTDGIYAKTDQAADLKGHDVRTRAVHPVIIKHPRTGREILYVNPAFTLHFEGWTREESMPLLTYLYQVGMREEFQCRVQWAPGSIAIWDNRSTWHHAMNDYHGHRRLMHRITISGEPLS</sequence>
<dbReference type="GO" id="GO:0006790">
    <property type="term" value="P:sulfur compound metabolic process"/>
    <property type="evidence" value="ECO:0007669"/>
    <property type="project" value="TreeGrafter"/>
</dbReference>
<dbReference type="GO" id="GO:0046872">
    <property type="term" value="F:metal ion binding"/>
    <property type="evidence" value="ECO:0007669"/>
    <property type="project" value="UniProtKB-KW"/>
</dbReference>
<evidence type="ECO:0000313" key="8">
    <source>
        <dbReference type="Proteomes" id="UP000197783"/>
    </source>
</evidence>
<comment type="caution">
    <text evidence="7">The sequence shown here is derived from an EMBL/GenBank/DDBJ whole genome shotgun (WGS) entry which is preliminary data.</text>
</comment>
<dbReference type="InterPro" id="IPR003819">
    <property type="entry name" value="TauD/TfdA-like"/>
</dbReference>
<dbReference type="Gene3D" id="3.60.130.10">
    <property type="entry name" value="Clavaminate synthase-like"/>
    <property type="match status" value="1"/>
</dbReference>
<evidence type="ECO:0000256" key="5">
    <source>
        <dbReference type="ARBA" id="ARBA00023004"/>
    </source>
</evidence>
<dbReference type="InterPro" id="IPR051323">
    <property type="entry name" value="AtsK-like"/>
</dbReference>
<dbReference type="GO" id="GO:0005737">
    <property type="term" value="C:cytoplasm"/>
    <property type="evidence" value="ECO:0007669"/>
    <property type="project" value="TreeGrafter"/>
</dbReference>
<evidence type="ECO:0000256" key="3">
    <source>
        <dbReference type="ARBA" id="ARBA00022964"/>
    </source>
</evidence>
<feature type="domain" description="TauD/TfdA-like" evidence="6">
    <location>
        <begin position="12"/>
        <end position="275"/>
    </location>
</feature>
<evidence type="ECO:0000256" key="2">
    <source>
        <dbReference type="ARBA" id="ARBA00022723"/>
    </source>
</evidence>
<dbReference type="OrthoDB" id="7209371at2"/>